<feature type="compositionally biased region" description="Pro residues" evidence="1">
    <location>
        <begin position="105"/>
        <end position="116"/>
    </location>
</feature>
<evidence type="ECO:0000256" key="1">
    <source>
        <dbReference type="SAM" id="MobiDB-lite"/>
    </source>
</evidence>
<evidence type="ECO:0000313" key="2">
    <source>
        <dbReference type="EMBL" id="EKD15038.1"/>
    </source>
</evidence>
<reference evidence="2 3" key="1">
    <citation type="journal article" date="2012" name="BMC Genomics">
        <title>Sequencing the genome of Marssonina brunnea reveals fungus-poplar co-evolution.</title>
        <authorList>
            <person name="Zhu S."/>
            <person name="Cao Y.-Z."/>
            <person name="Jiang C."/>
            <person name="Tan B.-Y."/>
            <person name="Wang Z."/>
            <person name="Feng S."/>
            <person name="Zhang L."/>
            <person name="Su X.-H."/>
            <person name="Brejova B."/>
            <person name="Vinar T."/>
            <person name="Xu M."/>
            <person name="Wang M.-X."/>
            <person name="Zhang S.-G."/>
            <person name="Huang M.-R."/>
            <person name="Wu R."/>
            <person name="Zhou Y."/>
        </authorList>
    </citation>
    <scope>NUCLEOTIDE SEQUENCE [LARGE SCALE GENOMIC DNA]</scope>
    <source>
        <strain evidence="2 3">MB_m1</strain>
    </source>
</reference>
<feature type="compositionally biased region" description="Basic and acidic residues" evidence="1">
    <location>
        <begin position="174"/>
        <end position="193"/>
    </location>
</feature>
<proteinExistence type="predicted"/>
<name>K1X2Q7_MARBU</name>
<dbReference type="Proteomes" id="UP000006753">
    <property type="component" value="Unassembled WGS sequence"/>
</dbReference>
<dbReference type="KEGG" id="mbe:MBM_06799"/>
<dbReference type="HOGENOM" id="CLU_1294645_0_0_1"/>
<dbReference type="AlphaFoldDB" id="K1X2Q7"/>
<protein>
    <submittedName>
        <fullName evidence="2">Uncharacterized protein</fullName>
    </submittedName>
</protein>
<dbReference type="InParanoid" id="K1X2Q7"/>
<dbReference type="OrthoDB" id="3565203at2759"/>
<feature type="compositionally biased region" description="Basic and acidic residues" evidence="1">
    <location>
        <begin position="69"/>
        <end position="78"/>
    </location>
</feature>
<feature type="region of interest" description="Disordered" evidence="1">
    <location>
        <begin position="40"/>
        <end position="213"/>
    </location>
</feature>
<feature type="compositionally biased region" description="Basic and acidic residues" evidence="1">
    <location>
        <begin position="144"/>
        <end position="155"/>
    </location>
</feature>
<feature type="compositionally biased region" description="Low complexity" evidence="1">
    <location>
        <begin position="117"/>
        <end position="134"/>
    </location>
</feature>
<gene>
    <name evidence="2" type="ORF">MBM_06799</name>
</gene>
<feature type="compositionally biased region" description="Basic residues" evidence="1">
    <location>
        <begin position="51"/>
        <end position="68"/>
    </location>
</feature>
<dbReference type="OMA" id="YRIYSAN"/>
<dbReference type="RefSeq" id="XP_007294688.1">
    <property type="nucleotide sequence ID" value="XM_007294626.1"/>
</dbReference>
<evidence type="ECO:0000313" key="3">
    <source>
        <dbReference type="Proteomes" id="UP000006753"/>
    </source>
</evidence>
<accession>K1X2Q7</accession>
<keyword evidence="3" id="KW-1185">Reference proteome</keyword>
<organism evidence="2 3">
    <name type="scientific">Marssonina brunnea f. sp. multigermtubi (strain MB_m1)</name>
    <name type="common">Marssonina leaf spot fungus</name>
    <dbReference type="NCBI Taxonomy" id="1072389"/>
    <lineage>
        <taxon>Eukaryota</taxon>
        <taxon>Fungi</taxon>
        <taxon>Dikarya</taxon>
        <taxon>Ascomycota</taxon>
        <taxon>Pezizomycotina</taxon>
        <taxon>Leotiomycetes</taxon>
        <taxon>Helotiales</taxon>
        <taxon>Drepanopezizaceae</taxon>
        <taxon>Drepanopeziza</taxon>
    </lineage>
</organism>
<dbReference type="EMBL" id="JH921443">
    <property type="protein sequence ID" value="EKD15038.1"/>
    <property type="molecule type" value="Genomic_DNA"/>
</dbReference>
<dbReference type="GeneID" id="18762734"/>
<sequence length="213" mass="24510">MVILGGLELVAAGYILKKHCDNKREKQRIEDEAAALEEQQYRIFPSDGRGRHSQSQHRRRRSHSRRRHSTDGKYRKESPQPPMSSARPPQYINVPAPGNMQNPITYPPPPQRPNGPQPQQQQRPPQPQEAQYPPDIKYGWTDDEPARPLRQHDVNDPPTGWPANWEQSVASRAESSRGRQEMRTDSPHVRFASERYSPSVRSESRSPPPCYRA</sequence>